<evidence type="ECO:0000313" key="1">
    <source>
        <dbReference type="Proteomes" id="UP000079169"/>
    </source>
</evidence>
<keyword evidence="1" id="KW-1185">Reference proteome</keyword>
<accession>A0A3Q0JAT9</accession>
<dbReference type="Gene3D" id="3.40.190.10">
    <property type="entry name" value="Periplasmic binding protein-like II"/>
    <property type="match status" value="1"/>
</dbReference>
<dbReference type="STRING" id="121845.A0A3Q0JAT9"/>
<evidence type="ECO:0000313" key="2">
    <source>
        <dbReference type="RefSeq" id="XP_026685637.1"/>
    </source>
</evidence>
<name>A0A3Q0JAT9_DIACI</name>
<reference evidence="2" key="1">
    <citation type="submission" date="2025-08" db="UniProtKB">
        <authorList>
            <consortium name="RefSeq"/>
        </authorList>
    </citation>
    <scope>IDENTIFICATION</scope>
</reference>
<dbReference type="KEGG" id="dci:103517893"/>
<protein>
    <submittedName>
        <fullName evidence="2">Uncharacterized protein LOC103517893</fullName>
    </submittedName>
</protein>
<organism evidence="1 2">
    <name type="scientific">Diaphorina citri</name>
    <name type="common">Asian citrus psyllid</name>
    <dbReference type="NCBI Taxonomy" id="121845"/>
    <lineage>
        <taxon>Eukaryota</taxon>
        <taxon>Metazoa</taxon>
        <taxon>Ecdysozoa</taxon>
        <taxon>Arthropoda</taxon>
        <taxon>Hexapoda</taxon>
        <taxon>Insecta</taxon>
        <taxon>Pterygota</taxon>
        <taxon>Neoptera</taxon>
        <taxon>Paraneoptera</taxon>
        <taxon>Hemiptera</taxon>
        <taxon>Sternorrhyncha</taxon>
        <taxon>Psylloidea</taxon>
        <taxon>Psyllidae</taxon>
        <taxon>Diaphorininae</taxon>
        <taxon>Diaphorina</taxon>
    </lineage>
</organism>
<dbReference type="GeneID" id="103517893"/>
<dbReference type="RefSeq" id="XP_026685637.1">
    <property type="nucleotide sequence ID" value="XM_026829836.1"/>
</dbReference>
<dbReference type="Proteomes" id="UP000079169">
    <property type="component" value="Unplaced"/>
</dbReference>
<dbReference type="PaxDb" id="121845-A0A3Q0JAT9"/>
<sequence>MSKRIYMKRLQIIMSSRMLHAIATLFNSSDQTPIFLLIPDSFVGIEERIFLEIALRLNLTWKLSIPEKRKVYGTPFPNKSLGGGLMTDLYKGTADIGFCALWYDQVKVKSFDMSVFWSAVCRNFKANCMNALKLLVYAMCNEYM</sequence>
<proteinExistence type="predicted"/>
<gene>
    <name evidence="2" type="primary">LOC103517893</name>
</gene>
<dbReference type="AlphaFoldDB" id="A0A3Q0JAT9"/>